<dbReference type="SUPFAM" id="SSF47473">
    <property type="entry name" value="EF-hand"/>
    <property type="match status" value="1"/>
</dbReference>
<feature type="domain" description="EF-hand" evidence="3">
    <location>
        <begin position="1"/>
        <end position="34"/>
    </location>
</feature>
<dbReference type="InterPro" id="IPR011992">
    <property type="entry name" value="EF-hand-dom_pair"/>
</dbReference>
<dbReference type="PROSITE" id="PS50222">
    <property type="entry name" value="EF_HAND_2"/>
    <property type="match status" value="2"/>
</dbReference>
<evidence type="ECO:0000313" key="5">
    <source>
        <dbReference type="Proteomes" id="UP000518266"/>
    </source>
</evidence>
<dbReference type="Pfam" id="PF13499">
    <property type="entry name" value="EF-hand_7"/>
    <property type="match status" value="1"/>
</dbReference>
<keyword evidence="1" id="KW-0479">Metal-binding</keyword>
<comment type="caution">
    <text evidence="4">The sequence shown here is derived from an EMBL/GenBank/DDBJ whole genome shotgun (WGS) entry which is preliminary data.</text>
</comment>
<dbReference type="InterPro" id="IPR002048">
    <property type="entry name" value="EF_hand_dom"/>
</dbReference>
<reference evidence="4 5" key="1">
    <citation type="submission" date="2020-03" db="EMBL/GenBank/DDBJ databases">
        <title>Dissostichus mawsoni Genome sequencing and assembly.</title>
        <authorList>
            <person name="Park H."/>
        </authorList>
    </citation>
    <scope>NUCLEOTIDE SEQUENCE [LARGE SCALE GENOMIC DNA]</scope>
    <source>
        <strain evidence="4">DM0001</strain>
        <tissue evidence="4">Muscle</tissue>
    </source>
</reference>
<dbReference type="AlphaFoldDB" id="A0A7J5ZC89"/>
<dbReference type="CDD" id="cd00051">
    <property type="entry name" value="EFh"/>
    <property type="match status" value="1"/>
</dbReference>
<feature type="domain" description="EF-hand" evidence="3">
    <location>
        <begin position="35"/>
        <end position="70"/>
    </location>
</feature>
<sequence length="111" mass="13013">MDQFRGLFSKLDQNDDGFVSVSELQDEMRKHGILSADGKVQNIIESYDKNKDGLLDYKEFLGYMMDRERKWKITFMTLTRTRVIDQEDIICLFKELGVVISKPNAKKIIQM</sequence>
<accession>A0A7J5ZC89</accession>
<keyword evidence="5" id="KW-1185">Reference proteome</keyword>
<name>A0A7J5ZC89_DISMA</name>
<protein>
    <recommendedName>
        <fullName evidence="3">EF-hand domain-containing protein</fullName>
    </recommendedName>
</protein>
<organism evidence="4 5">
    <name type="scientific">Dissostichus mawsoni</name>
    <name type="common">Antarctic cod</name>
    <dbReference type="NCBI Taxonomy" id="36200"/>
    <lineage>
        <taxon>Eukaryota</taxon>
        <taxon>Metazoa</taxon>
        <taxon>Chordata</taxon>
        <taxon>Craniata</taxon>
        <taxon>Vertebrata</taxon>
        <taxon>Euteleostomi</taxon>
        <taxon>Actinopterygii</taxon>
        <taxon>Neopterygii</taxon>
        <taxon>Teleostei</taxon>
        <taxon>Neoteleostei</taxon>
        <taxon>Acanthomorphata</taxon>
        <taxon>Eupercaria</taxon>
        <taxon>Perciformes</taxon>
        <taxon>Notothenioidei</taxon>
        <taxon>Nototheniidae</taxon>
        <taxon>Dissostichus</taxon>
    </lineage>
</organism>
<keyword evidence="2" id="KW-0106">Calcium</keyword>
<dbReference type="InterPro" id="IPR018247">
    <property type="entry name" value="EF_Hand_1_Ca_BS"/>
</dbReference>
<dbReference type="Gene3D" id="1.10.238.10">
    <property type="entry name" value="EF-hand"/>
    <property type="match status" value="1"/>
</dbReference>
<evidence type="ECO:0000259" key="3">
    <source>
        <dbReference type="PROSITE" id="PS50222"/>
    </source>
</evidence>
<dbReference type="PROSITE" id="PS00018">
    <property type="entry name" value="EF_HAND_1"/>
    <property type="match status" value="2"/>
</dbReference>
<evidence type="ECO:0000313" key="4">
    <source>
        <dbReference type="EMBL" id="KAF3857958.1"/>
    </source>
</evidence>
<dbReference type="SMART" id="SM00054">
    <property type="entry name" value="EFh"/>
    <property type="match status" value="2"/>
</dbReference>
<proteinExistence type="predicted"/>
<dbReference type="GO" id="GO:0005509">
    <property type="term" value="F:calcium ion binding"/>
    <property type="evidence" value="ECO:0007669"/>
    <property type="project" value="InterPro"/>
</dbReference>
<dbReference type="EMBL" id="JAAKFY010000004">
    <property type="protein sequence ID" value="KAF3857958.1"/>
    <property type="molecule type" value="Genomic_DNA"/>
</dbReference>
<gene>
    <name evidence="4" type="ORF">F7725_011159</name>
</gene>
<evidence type="ECO:0000256" key="1">
    <source>
        <dbReference type="ARBA" id="ARBA00022723"/>
    </source>
</evidence>
<dbReference type="OrthoDB" id="270584at2759"/>
<evidence type="ECO:0000256" key="2">
    <source>
        <dbReference type="ARBA" id="ARBA00022837"/>
    </source>
</evidence>
<dbReference type="Proteomes" id="UP000518266">
    <property type="component" value="Unassembled WGS sequence"/>
</dbReference>